<dbReference type="OrthoDB" id="1032222at2"/>
<protein>
    <recommendedName>
        <fullName evidence="3">YD repeat (Two copies)</fullName>
    </recommendedName>
</protein>
<evidence type="ECO:0000313" key="1">
    <source>
        <dbReference type="EMBL" id="EKU88942.1"/>
    </source>
</evidence>
<sequence length="259" mass="31365">MESYNLNKIELISCIIENTYSIKKSYISKWFSTQEIQVEVLTTEEKAIYKNGALFEHEAIIHHTFREGYKTRKKGEFTMKTKEKSVWKCVEYEMDGKYKSNEIHVYNSRNDLIESIYTEYSQSTYKYLYLYNEKGYKYKFIDYNGDISYYEYNNLNQITKKTTLNSQGQEILIKEFIYNNLNQCVKIITTDKVNSKREVSAYKDDSYNNTIYMQYCDNGVEIIITYEYKYDEYGNWIEMRQYRNNIFNLLRTRTIQYND</sequence>
<dbReference type="Proteomes" id="UP000009872">
    <property type="component" value="Unassembled WGS sequence"/>
</dbReference>
<dbReference type="RefSeq" id="WP_009131341.1">
    <property type="nucleotide sequence ID" value="NZ_JH992943.1"/>
</dbReference>
<reference evidence="1 2" key="1">
    <citation type="submission" date="2012-09" db="EMBL/GenBank/DDBJ databases">
        <title>The Genome Sequence of Bacteroides oleiciplenus YIT 12058.</title>
        <authorList>
            <consortium name="The Broad Institute Genome Sequencing Platform"/>
            <person name="Earl A."/>
            <person name="Ward D."/>
            <person name="Feldgarden M."/>
            <person name="Gevers D."/>
            <person name="Morotomi M."/>
            <person name="Walker B."/>
            <person name="Young S.K."/>
            <person name="Zeng Q."/>
            <person name="Gargeya S."/>
            <person name="Fitzgerald M."/>
            <person name="Haas B."/>
            <person name="Abouelleil A."/>
            <person name="Alvarado L."/>
            <person name="Arachchi H.M."/>
            <person name="Berlin A.M."/>
            <person name="Chapman S.B."/>
            <person name="Goldberg J."/>
            <person name="Griggs A."/>
            <person name="Gujja S."/>
            <person name="Hansen M."/>
            <person name="Howarth C."/>
            <person name="Imamovic A."/>
            <person name="Larimer J."/>
            <person name="McCowen C."/>
            <person name="Montmayeur A."/>
            <person name="Murphy C."/>
            <person name="Neiman D."/>
            <person name="Pearson M."/>
            <person name="Priest M."/>
            <person name="Roberts A."/>
            <person name="Saif S."/>
            <person name="Shea T."/>
            <person name="Sisk P."/>
            <person name="Sykes S."/>
            <person name="Wortman J."/>
            <person name="Nusbaum C."/>
            <person name="Birren B."/>
        </authorList>
    </citation>
    <scope>NUCLEOTIDE SEQUENCE [LARGE SCALE GENOMIC DNA]</scope>
    <source>
        <strain evidence="1 2">YIT 12058</strain>
    </source>
</reference>
<keyword evidence="2" id="KW-1185">Reference proteome</keyword>
<dbReference type="Gene3D" id="2.180.10.10">
    <property type="entry name" value="RHS repeat-associated core"/>
    <property type="match status" value="1"/>
</dbReference>
<dbReference type="HOGENOM" id="CLU_914156_0_0_10"/>
<evidence type="ECO:0000313" key="2">
    <source>
        <dbReference type="Proteomes" id="UP000009872"/>
    </source>
</evidence>
<evidence type="ECO:0008006" key="3">
    <source>
        <dbReference type="Google" id="ProtNLM"/>
    </source>
</evidence>
<proteinExistence type="predicted"/>
<gene>
    <name evidence="1" type="ORF">HMPREF9447_03816</name>
</gene>
<name>K9EDF7_9BACE</name>
<dbReference type="PATRIC" id="fig|742727.4.peg.3886"/>
<dbReference type="AlphaFoldDB" id="K9EDF7"/>
<comment type="caution">
    <text evidence="1">The sequence shown here is derived from an EMBL/GenBank/DDBJ whole genome shotgun (WGS) entry which is preliminary data.</text>
</comment>
<accession>K9EDF7</accession>
<dbReference type="EMBL" id="ADLF01000016">
    <property type="protein sequence ID" value="EKU88942.1"/>
    <property type="molecule type" value="Genomic_DNA"/>
</dbReference>
<dbReference type="STRING" id="742727.HMPREF9447_03816"/>
<organism evidence="1 2">
    <name type="scientific">Bacteroides oleiciplenus YIT 12058</name>
    <dbReference type="NCBI Taxonomy" id="742727"/>
    <lineage>
        <taxon>Bacteria</taxon>
        <taxon>Pseudomonadati</taxon>
        <taxon>Bacteroidota</taxon>
        <taxon>Bacteroidia</taxon>
        <taxon>Bacteroidales</taxon>
        <taxon>Bacteroidaceae</taxon>
        <taxon>Bacteroides</taxon>
    </lineage>
</organism>